<dbReference type="EMBL" id="CVQI01000669">
    <property type="protein sequence ID" value="CRK00021.1"/>
    <property type="molecule type" value="Genomic_DNA"/>
</dbReference>
<evidence type="ECO:0000313" key="3">
    <source>
        <dbReference type="Proteomes" id="UP000045706"/>
    </source>
</evidence>
<organism evidence="2 3">
    <name type="scientific">Verticillium longisporum</name>
    <name type="common">Verticillium dahliae var. longisporum</name>
    <dbReference type="NCBI Taxonomy" id="100787"/>
    <lineage>
        <taxon>Eukaryota</taxon>
        <taxon>Fungi</taxon>
        <taxon>Dikarya</taxon>
        <taxon>Ascomycota</taxon>
        <taxon>Pezizomycotina</taxon>
        <taxon>Sordariomycetes</taxon>
        <taxon>Hypocreomycetidae</taxon>
        <taxon>Glomerellales</taxon>
        <taxon>Plectosphaerellaceae</taxon>
        <taxon>Verticillium</taxon>
    </lineage>
</organism>
<gene>
    <name evidence="2" type="ORF">BN1723_008730</name>
</gene>
<feature type="compositionally biased region" description="Basic and acidic residues" evidence="1">
    <location>
        <begin position="146"/>
        <end position="155"/>
    </location>
</feature>
<protein>
    <submittedName>
        <fullName evidence="2">Uncharacterized protein</fullName>
    </submittedName>
</protein>
<proteinExistence type="predicted"/>
<name>A0A0G4KJ91_VERLO</name>
<evidence type="ECO:0000256" key="1">
    <source>
        <dbReference type="SAM" id="MobiDB-lite"/>
    </source>
</evidence>
<feature type="region of interest" description="Disordered" evidence="1">
    <location>
        <begin position="135"/>
        <end position="155"/>
    </location>
</feature>
<accession>A0A0G4KJ91</accession>
<dbReference type="AlphaFoldDB" id="A0A0G4KJ91"/>
<evidence type="ECO:0000313" key="2">
    <source>
        <dbReference type="EMBL" id="CRK00021.1"/>
    </source>
</evidence>
<dbReference type="Proteomes" id="UP000045706">
    <property type="component" value="Unassembled WGS sequence"/>
</dbReference>
<reference evidence="3" key="1">
    <citation type="submission" date="2015-05" db="EMBL/GenBank/DDBJ databases">
        <authorList>
            <person name="Fogelqvist Johan"/>
        </authorList>
    </citation>
    <scope>NUCLEOTIDE SEQUENCE [LARGE SCALE GENOMIC DNA]</scope>
</reference>
<sequence>MTSLVLLRSSTPVGLDTASPHLLAHHMMSTQDNSGIPVSSAPVSSAPDGRGYRFFELPPEVESALTSQAPPVLYIKHPEEASTAQLSVPGGKTYALQQKNTSNALHILSPSTDDSVPGLASVATVHEIIELLPEAPGPEARGNKGKWHERFGKNR</sequence>